<dbReference type="EMBL" id="WOTB01000001">
    <property type="protein sequence ID" value="NHN83103.1"/>
    <property type="molecule type" value="Genomic_DNA"/>
</dbReference>
<feature type="domain" description="Glycosyltransferase 2-like" evidence="1">
    <location>
        <begin position="28"/>
        <end position="135"/>
    </location>
</feature>
<organism evidence="2 3">
    <name type="scientific">Acetobacter musti</name>
    <dbReference type="NCBI Taxonomy" id="864732"/>
    <lineage>
        <taxon>Bacteria</taxon>
        <taxon>Pseudomonadati</taxon>
        <taxon>Pseudomonadota</taxon>
        <taxon>Alphaproteobacteria</taxon>
        <taxon>Acetobacterales</taxon>
        <taxon>Acetobacteraceae</taxon>
        <taxon>Acetobacter</taxon>
    </lineage>
</organism>
<evidence type="ECO:0000259" key="1">
    <source>
        <dbReference type="Pfam" id="PF00535"/>
    </source>
</evidence>
<reference evidence="2 3" key="1">
    <citation type="journal article" date="2020" name="Int. J. Syst. Evol. Microbiol.">
        <title>Novel acetic acid bacteria from cider fermentations: Acetobacter conturbans sp. nov. and Acetobacter fallax sp. nov.</title>
        <authorList>
            <person name="Sombolestani A.S."/>
            <person name="Cleenwerck I."/>
            <person name="Cnockaert M."/>
            <person name="Borremans W."/>
            <person name="Wieme A.D."/>
            <person name="De Vuyst L."/>
            <person name="Vandamme P."/>
        </authorList>
    </citation>
    <scope>NUCLEOTIDE SEQUENCE [LARGE SCALE GENOMIC DNA]</scope>
    <source>
        <strain evidence="2 3">LMG 30640</strain>
    </source>
</reference>
<dbReference type="Gene3D" id="3.90.550.10">
    <property type="entry name" value="Spore Coat Polysaccharide Biosynthesis Protein SpsA, Chain A"/>
    <property type="match status" value="1"/>
</dbReference>
<dbReference type="SUPFAM" id="SSF53448">
    <property type="entry name" value="Nucleotide-diphospho-sugar transferases"/>
    <property type="match status" value="1"/>
</dbReference>
<dbReference type="InterPro" id="IPR029044">
    <property type="entry name" value="Nucleotide-diphossugar_trans"/>
</dbReference>
<dbReference type="PANTHER" id="PTHR43685:SF2">
    <property type="entry name" value="GLYCOSYLTRANSFERASE 2-LIKE DOMAIN-CONTAINING PROTEIN"/>
    <property type="match status" value="1"/>
</dbReference>
<comment type="caution">
    <text evidence="2">The sequence shown here is derived from an EMBL/GenBank/DDBJ whole genome shotgun (WGS) entry which is preliminary data.</text>
</comment>
<proteinExistence type="predicted"/>
<dbReference type="PANTHER" id="PTHR43685">
    <property type="entry name" value="GLYCOSYLTRANSFERASE"/>
    <property type="match status" value="1"/>
</dbReference>
<protein>
    <submittedName>
        <fullName evidence="2">Glycosyltransferase</fullName>
    </submittedName>
</protein>
<keyword evidence="3" id="KW-1185">Reference proteome</keyword>
<evidence type="ECO:0000313" key="2">
    <source>
        <dbReference type="EMBL" id="NHN83103.1"/>
    </source>
</evidence>
<dbReference type="Pfam" id="PF00535">
    <property type="entry name" value="Glycos_transf_2"/>
    <property type="match status" value="1"/>
</dbReference>
<accession>A0ABX0JLX3</accession>
<dbReference type="InterPro" id="IPR050834">
    <property type="entry name" value="Glycosyltransf_2"/>
</dbReference>
<name>A0ABX0JLX3_9PROT</name>
<gene>
    <name evidence="2" type="ORF">GOB93_00370</name>
</gene>
<dbReference type="Proteomes" id="UP000635278">
    <property type="component" value="Unassembled WGS sequence"/>
</dbReference>
<dbReference type="InterPro" id="IPR001173">
    <property type="entry name" value="Glyco_trans_2-like"/>
</dbReference>
<evidence type="ECO:0000313" key="3">
    <source>
        <dbReference type="Proteomes" id="UP000635278"/>
    </source>
</evidence>
<sequence>MCPMSAGSVSSISETPHFVRSGPPVAILLSLYNGEAFLSRQLDSFLEQEHHNWLLLWRDDGSSDSSRAILKAFQANRGAGRCVEADSESGINIGIAASYWQLLTQVPDGYLVAFADQDDVWLPDKISRGVTALKDVPESKPALYFGRQILTDRFLNPLMISPAVKNLQGIFSALAQNVATGCTVMLNKRALHLLKIMGPFPPSILHDWAAYLAVIAAGGVVYIDSRPVVLYRQHATNAVGARPSWFRRGYAAVRRGPEVFMTIFRSNIAWLLNNREFLDPSVVSILKIMQKNLTGTRLDRLRLLTQYPELSRTGLSENFLFRLWFISAKAQASFFEPEDEGGHDMDC</sequence>